<dbReference type="EMBL" id="FMUS01000009">
    <property type="protein sequence ID" value="SCY50764.1"/>
    <property type="molecule type" value="Genomic_DNA"/>
</dbReference>
<keyword evidence="3 10" id="KW-0663">Pyridoxal phosphate</keyword>
<evidence type="ECO:0000256" key="12">
    <source>
        <dbReference type="PIRSR" id="PIRSR005639-2"/>
    </source>
</evidence>
<dbReference type="GO" id="GO:0006543">
    <property type="term" value="P:L-glutamine catabolic process"/>
    <property type="evidence" value="ECO:0007669"/>
    <property type="project" value="UniProtKB-UniRule"/>
</dbReference>
<evidence type="ECO:0000256" key="10">
    <source>
        <dbReference type="HAMAP-Rule" id="MF_01615"/>
    </source>
</evidence>
<evidence type="ECO:0000256" key="5">
    <source>
        <dbReference type="ARBA" id="ARBA00023239"/>
    </source>
</evidence>
<dbReference type="PIRSF" id="PIRSF005639">
    <property type="entry name" value="Glut_amidoT_SNO"/>
    <property type="match status" value="1"/>
</dbReference>
<evidence type="ECO:0000256" key="7">
    <source>
        <dbReference type="ARBA" id="ARBA00049534"/>
    </source>
</evidence>
<comment type="function">
    <text evidence="8 10">Catalyzes the hydrolysis of glutamine to glutamate and ammonia as part of the biosynthesis of pyridoxal 5'-phosphate. The resulting ammonia molecule is channeled to the active site of PdxS.</text>
</comment>
<evidence type="ECO:0000313" key="14">
    <source>
        <dbReference type="Proteomes" id="UP000198636"/>
    </source>
</evidence>
<keyword evidence="2 10" id="KW-0378">Hydrolase</keyword>
<comment type="subunit">
    <text evidence="9 10">In the presence of PdxS, forms a dodecamer of heterodimers. Only shows activity in the heterodimer.</text>
</comment>
<dbReference type="RefSeq" id="WP_091542240.1">
    <property type="nucleotide sequence ID" value="NZ_FMUS01000009.1"/>
</dbReference>
<feature type="binding site" evidence="10 12">
    <location>
        <begin position="46"/>
        <end position="48"/>
    </location>
    <ligand>
        <name>L-glutamine</name>
        <dbReference type="ChEBI" id="CHEBI:58359"/>
    </ligand>
</feature>
<dbReference type="PROSITE" id="PS01236">
    <property type="entry name" value="PDXT_SNO_1"/>
    <property type="match status" value="1"/>
</dbReference>
<evidence type="ECO:0000256" key="9">
    <source>
        <dbReference type="ARBA" id="ARBA00064749"/>
    </source>
</evidence>
<accession>A0A1G5GGY8</accession>
<feature type="active site" description="Charge relay system" evidence="10 11">
    <location>
        <position position="172"/>
    </location>
</feature>
<dbReference type="InterPro" id="IPR029062">
    <property type="entry name" value="Class_I_gatase-like"/>
</dbReference>
<dbReference type="SUPFAM" id="SSF52317">
    <property type="entry name" value="Class I glutamine amidotransferase-like"/>
    <property type="match status" value="1"/>
</dbReference>
<dbReference type="PANTHER" id="PTHR31559:SF0">
    <property type="entry name" value="PYRIDOXAL 5'-PHOSPHATE SYNTHASE SUBUNIT SNO1-RELATED"/>
    <property type="match status" value="1"/>
</dbReference>
<dbReference type="PROSITE" id="PS51273">
    <property type="entry name" value="GATASE_TYPE_1"/>
    <property type="match status" value="1"/>
</dbReference>
<protein>
    <recommendedName>
        <fullName evidence="10">Pyridoxal 5'-phosphate synthase subunit PdxT</fullName>
        <ecNumber evidence="10">4.3.3.6</ecNumber>
    </recommendedName>
    <alternativeName>
        <fullName evidence="10">Pdx2</fullName>
    </alternativeName>
    <alternativeName>
        <fullName evidence="10">Pyridoxal 5'-phosphate synthase glutaminase subunit</fullName>
        <ecNumber evidence="10">3.5.1.2</ecNumber>
    </alternativeName>
</protein>
<comment type="catalytic activity">
    <reaction evidence="6 10">
        <text>aldehydo-D-ribose 5-phosphate + D-glyceraldehyde 3-phosphate + L-glutamine = pyridoxal 5'-phosphate + L-glutamate + phosphate + 3 H2O + H(+)</text>
        <dbReference type="Rhea" id="RHEA:31507"/>
        <dbReference type="ChEBI" id="CHEBI:15377"/>
        <dbReference type="ChEBI" id="CHEBI:15378"/>
        <dbReference type="ChEBI" id="CHEBI:29985"/>
        <dbReference type="ChEBI" id="CHEBI:43474"/>
        <dbReference type="ChEBI" id="CHEBI:58273"/>
        <dbReference type="ChEBI" id="CHEBI:58359"/>
        <dbReference type="ChEBI" id="CHEBI:59776"/>
        <dbReference type="ChEBI" id="CHEBI:597326"/>
        <dbReference type="EC" id="4.3.3.6"/>
    </reaction>
</comment>
<dbReference type="Pfam" id="PF01174">
    <property type="entry name" value="SNO"/>
    <property type="match status" value="1"/>
</dbReference>
<evidence type="ECO:0000313" key="13">
    <source>
        <dbReference type="EMBL" id="SCY50764.1"/>
    </source>
</evidence>
<comment type="similarity">
    <text evidence="1 10">Belongs to the glutaminase PdxT/SNO family.</text>
</comment>
<keyword evidence="4 10" id="KW-0315">Glutamine amidotransferase</keyword>
<organism evidence="13 14">
    <name type="scientific">Alkaliphilus peptidifermentans DSM 18978</name>
    <dbReference type="NCBI Taxonomy" id="1120976"/>
    <lineage>
        <taxon>Bacteria</taxon>
        <taxon>Bacillati</taxon>
        <taxon>Bacillota</taxon>
        <taxon>Clostridia</taxon>
        <taxon>Peptostreptococcales</taxon>
        <taxon>Natronincolaceae</taxon>
        <taxon>Alkaliphilus</taxon>
    </lineage>
</organism>
<feature type="binding site" evidence="10 12">
    <location>
        <begin position="134"/>
        <end position="135"/>
    </location>
    <ligand>
        <name>L-glutamine</name>
        <dbReference type="ChEBI" id="CHEBI:58359"/>
    </ligand>
</feature>
<gene>
    <name evidence="10" type="primary">pdxT</name>
    <name evidence="13" type="ORF">SAMN03080606_01687</name>
</gene>
<evidence type="ECO:0000256" key="8">
    <source>
        <dbReference type="ARBA" id="ARBA00054599"/>
    </source>
</evidence>
<dbReference type="EC" id="4.3.3.6" evidence="10"/>
<dbReference type="Gene3D" id="3.40.50.880">
    <property type="match status" value="1"/>
</dbReference>
<dbReference type="GO" id="GO:0005829">
    <property type="term" value="C:cytosol"/>
    <property type="evidence" value="ECO:0007669"/>
    <property type="project" value="TreeGrafter"/>
</dbReference>
<evidence type="ECO:0000256" key="1">
    <source>
        <dbReference type="ARBA" id="ARBA00008345"/>
    </source>
</evidence>
<evidence type="ECO:0000256" key="3">
    <source>
        <dbReference type="ARBA" id="ARBA00022898"/>
    </source>
</evidence>
<dbReference type="EC" id="3.5.1.2" evidence="10"/>
<evidence type="ECO:0000256" key="4">
    <source>
        <dbReference type="ARBA" id="ARBA00022962"/>
    </source>
</evidence>
<feature type="active site" description="Nucleophile" evidence="10 11">
    <location>
        <position position="78"/>
    </location>
</feature>
<dbReference type="PROSITE" id="PS51130">
    <property type="entry name" value="PDXT_SNO_2"/>
    <property type="match status" value="1"/>
</dbReference>
<evidence type="ECO:0000256" key="2">
    <source>
        <dbReference type="ARBA" id="ARBA00022801"/>
    </source>
</evidence>
<dbReference type="GO" id="GO:0042823">
    <property type="term" value="P:pyridoxal phosphate biosynthetic process"/>
    <property type="evidence" value="ECO:0007669"/>
    <property type="project" value="UniProtKB-UniRule"/>
</dbReference>
<dbReference type="HAMAP" id="MF_01615">
    <property type="entry name" value="PdxT"/>
    <property type="match status" value="1"/>
</dbReference>
<dbReference type="PANTHER" id="PTHR31559">
    <property type="entry name" value="PYRIDOXAL 5'-PHOSPHATE SYNTHASE SUBUNIT SNO"/>
    <property type="match status" value="1"/>
</dbReference>
<dbReference type="Proteomes" id="UP000198636">
    <property type="component" value="Unassembled WGS sequence"/>
</dbReference>
<dbReference type="NCBIfam" id="TIGR03800">
    <property type="entry name" value="PLP_synth_Pdx2"/>
    <property type="match status" value="1"/>
</dbReference>
<dbReference type="GO" id="GO:1903600">
    <property type="term" value="C:glutaminase complex"/>
    <property type="evidence" value="ECO:0007669"/>
    <property type="project" value="TreeGrafter"/>
</dbReference>
<feature type="binding site" evidence="10 12">
    <location>
        <position position="105"/>
    </location>
    <ligand>
        <name>L-glutamine</name>
        <dbReference type="ChEBI" id="CHEBI:58359"/>
    </ligand>
</feature>
<dbReference type="OrthoDB" id="9810320at2"/>
<dbReference type="FunFam" id="3.40.50.880:FF:000010">
    <property type="entry name" value="uncharacterized protein LOC100176842 isoform X2"/>
    <property type="match status" value="1"/>
</dbReference>
<dbReference type="GO" id="GO:0004359">
    <property type="term" value="F:glutaminase activity"/>
    <property type="evidence" value="ECO:0007669"/>
    <property type="project" value="UniProtKB-UniRule"/>
</dbReference>
<dbReference type="AlphaFoldDB" id="A0A1G5GGY8"/>
<dbReference type="CDD" id="cd01749">
    <property type="entry name" value="GATase1_PB"/>
    <property type="match status" value="1"/>
</dbReference>
<dbReference type="GO" id="GO:0036381">
    <property type="term" value="F:pyridoxal 5'-phosphate synthase (glutamine hydrolysing) activity"/>
    <property type="evidence" value="ECO:0007669"/>
    <property type="project" value="UniProtKB-UniRule"/>
</dbReference>
<evidence type="ECO:0000256" key="11">
    <source>
        <dbReference type="PIRSR" id="PIRSR005639-1"/>
    </source>
</evidence>
<comment type="pathway">
    <text evidence="10">Cofactor biosynthesis; pyridoxal 5'-phosphate biosynthesis.</text>
</comment>
<name>A0A1G5GGY8_9FIRM</name>
<dbReference type="UniPathway" id="UPA00245"/>
<feature type="active site" description="Charge relay system" evidence="10 11">
    <location>
        <position position="170"/>
    </location>
</feature>
<evidence type="ECO:0000256" key="6">
    <source>
        <dbReference type="ARBA" id="ARBA00047992"/>
    </source>
</evidence>
<keyword evidence="5 10" id="KW-0456">Lyase</keyword>
<keyword evidence="14" id="KW-1185">Reference proteome</keyword>
<proteinExistence type="inferred from homology"/>
<dbReference type="InterPro" id="IPR021196">
    <property type="entry name" value="PdxT/SNO_CS"/>
</dbReference>
<comment type="catalytic activity">
    <reaction evidence="7 10">
        <text>L-glutamine + H2O = L-glutamate + NH4(+)</text>
        <dbReference type="Rhea" id="RHEA:15889"/>
        <dbReference type="ChEBI" id="CHEBI:15377"/>
        <dbReference type="ChEBI" id="CHEBI:28938"/>
        <dbReference type="ChEBI" id="CHEBI:29985"/>
        <dbReference type="ChEBI" id="CHEBI:58359"/>
        <dbReference type="EC" id="3.5.1.2"/>
    </reaction>
</comment>
<dbReference type="GO" id="GO:0008614">
    <property type="term" value="P:pyridoxine metabolic process"/>
    <property type="evidence" value="ECO:0007669"/>
    <property type="project" value="TreeGrafter"/>
</dbReference>
<reference evidence="13 14" key="1">
    <citation type="submission" date="2016-10" db="EMBL/GenBank/DDBJ databases">
        <authorList>
            <person name="de Groot N.N."/>
        </authorList>
    </citation>
    <scope>NUCLEOTIDE SEQUENCE [LARGE SCALE GENOMIC DNA]</scope>
    <source>
        <strain evidence="13 14">DSM 18978</strain>
    </source>
</reference>
<sequence length="193" mass="21564">MRVGVLGMQGAFVEHVNALEKLKVQAEIVKHEKELDEIHGLIIPGGESTSIGKLLDASNLKEKLKSKIIEGLPVWGTCAGMIVIARKIKNTNKTYIPLMDIEVIRNGYGRQLASFITNETMKGIENGGFPMVFIRAPYIDGVGKNVNILAKVDGRIVAAREKNMMVTSFHPELSEDLRIHKYFLRIIKDKYDC</sequence>
<dbReference type="InterPro" id="IPR002161">
    <property type="entry name" value="PdxT/SNO"/>
</dbReference>
<dbReference type="STRING" id="1120976.SAMN03080606_01687"/>